<dbReference type="InterPro" id="IPR008279">
    <property type="entry name" value="PEP-util_enz_mobile_dom"/>
</dbReference>
<feature type="region of interest" description="Disordered" evidence="1">
    <location>
        <begin position="642"/>
        <end position="662"/>
    </location>
</feature>
<dbReference type="PANTHER" id="PTHR43615:SF1">
    <property type="entry name" value="PPDK_N DOMAIN-CONTAINING PROTEIN"/>
    <property type="match status" value="1"/>
</dbReference>
<dbReference type="Proteomes" id="UP001141259">
    <property type="component" value="Unassembled WGS sequence"/>
</dbReference>
<reference evidence="4" key="1">
    <citation type="submission" date="2022-08" db="EMBL/GenBank/DDBJ databases">
        <authorList>
            <person name="Tistechok S."/>
            <person name="Samborskyy M."/>
            <person name="Roman I."/>
        </authorList>
    </citation>
    <scope>NUCLEOTIDE SEQUENCE</scope>
    <source>
        <strain evidence="4">DSM 103496</strain>
    </source>
</reference>
<dbReference type="EMBL" id="JANYMP010000041">
    <property type="protein sequence ID" value="MCS7484108.1"/>
    <property type="molecule type" value="Genomic_DNA"/>
</dbReference>
<sequence>MTSTLLRPLDTIGLADVGAVGRKSAVLGELRAAGLPVPEGYVLPAEVLDRLLASGRTDGLELPGDLIAELDALAHRLGGTAVAVRSSAVEEDLPGVSYAGQYETVLDVTGTGDLIAAVRTCWASAFSDRVATYQGTRALGAGRRIGVLIQHMVPAEAAGVAFSANPVTGDRNEVLVSAVRGLGDRLVSGLSTPDEWAVRDGVASLASGAERAITAEQAALVAELAKGIEVRFGSPQDIEWAIADGTLWLLQARPITALPEPRPEVPPGFWQRSNYATKPLSPMGRSTVFRCQTDAIDHLLTYSLGEKLEFREIGGWLYSTFVMAEGMERIAAKLATIMAGVRADEPATSCRQWHEKWRPTLSDELAAERASDPAALTDDELEAQLGHLLSLSAKATEVHFRLGGAGMLLLGQLGLACQELLGWEAARTMALLTGLPGSTTAPSHALGELVRLAERDTGVRKLLQTGGDAEACAEADPEFGAALRGYLREYGFRTVGMDITAPTMAENPALVISLVRGQLGRGFDPSRDADELTATREAAVAEATAALADRPEDLKRFDRVLENAQTAYPLRDDSILLSQTGFALIRRGVLDLGRRLAERGQLRDAQDVFMLELPKALSALRDGIGVDGLVSRRAAELALAQANPGPQSYGRPAQPSRPPGEWLGMLPPDVREVVAAGMWVWREAAGNLATSVNGSDDDAVISGIAASKGTYTGPARVILDETDWGELRPGDVLVCPQTTAEWSVLFPNVGALVTDHGGLLSHPAIIAREYRVPAVLATGDGTRRLRSGQLVTVDGSRGVVEIIDSPTAAKEQ</sequence>
<dbReference type="Gene3D" id="3.50.30.10">
    <property type="entry name" value="Phosphohistidine domain"/>
    <property type="match status" value="1"/>
</dbReference>
<keyword evidence="5" id="KW-1185">Reference proteome</keyword>
<dbReference type="Gene3D" id="3.30.470.20">
    <property type="entry name" value="ATP-grasp fold, B domain"/>
    <property type="match status" value="2"/>
</dbReference>
<dbReference type="InterPro" id="IPR002192">
    <property type="entry name" value="PPDK_AMP/ATP-bd"/>
</dbReference>
<dbReference type="Pfam" id="PF00391">
    <property type="entry name" value="PEP-utilizers"/>
    <property type="match status" value="1"/>
</dbReference>
<dbReference type="InterPro" id="IPR051549">
    <property type="entry name" value="PEP_Utilizing_Enz"/>
</dbReference>
<dbReference type="InterPro" id="IPR013815">
    <property type="entry name" value="ATP_grasp_subdomain_1"/>
</dbReference>
<dbReference type="Gene3D" id="3.30.1490.20">
    <property type="entry name" value="ATP-grasp fold, A domain"/>
    <property type="match status" value="2"/>
</dbReference>
<dbReference type="SUPFAM" id="SSF56059">
    <property type="entry name" value="Glutathione synthetase ATP-binding domain-like"/>
    <property type="match status" value="1"/>
</dbReference>
<dbReference type="SUPFAM" id="SSF52009">
    <property type="entry name" value="Phosphohistidine domain"/>
    <property type="match status" value="1"/>
</dbReference>
<proteinExistence type="predicted"/>
<feature type="domain" description="Pyruvate phosphate dikinase AMP/ATP-binding" evidence="3">
    <location>
        <begin position="210"/>
        <end position="260"/>
    </location>
</feature>
<evidence type="ECO:0000313" key="4">
    <source>
        <dbReference type="EMBL" id="MCS7484108.1"/>
    </source>
</evidence>
<evidence type="ECO:0000259" key="2">
    <source>
        <dbReference type="Pfam" id="PF00391"/>
    </source>
</evidence>
<gene>
    <name evidence="4" type="ORF">NZH93_45360</name>
</gene>
<feature type="domain" description="PEP-utilising enzyme mobile" evidence="2">
    <location>
        <begin position="728"/>
        <end position="798"/>
    </location>
</feature>
<dbReference type="GO" id="GO:0005524">
    <property type="term" value="F:ATP binding"/>
    <property type="evidence" value="ECO:0007669"/>
    <property type="project" value="InterPro"/>
</dbReference>
<evidence type="ECO:0000259" key="3">
    <source>
        <dbReference type="Pfam" id="PF01326"/>
    </source>
</evidence>
<organism evidence="4 5">
    <name type="scientific">Umezawaea endophytica</name>
    <dbReference type="NCBI Taxonomy" id="1654476"/>
    <lineage>
        <taxon>Bacteria</taxon>
        <taxon>Bacillati</taxon>
        <taxon>Actinomycetota</taxon>
        <taxon>Actinomycetes</taxon>
        <taxon>Pseudonocardiales</taxon>
        <taxon>Pseudonocardiaceae</taxon>
        <taxon>Umezawaea</taxon>
    </lineage>
</organism>
<dbReference type="Pfam" id="PF01326">
    <property type="entry name" value="PPDK_N"/>
    <property type="match status" value="2"/>
</dbReference>
<dbReference type="GO" id="GO:0016301">
    <property type="term" value="F:kinase activity"/>
    <property type="evidence" value="ECO:0007669"/>
    <property type="project" value="InterPro"/>
</dbReference>
<dbReference type="AlphaFoldDB" id="A0A9X3A774"/>
<dbReference type="InterPro" id="IPR036637">
    <property type="entry name" value="Phosphohistidine_dom_sf"/>
</dbReference>
<evidence type="ECO:0000256" key="1">
    <source>
        <dbReference type="SAM" id="MobiDB-lite"/>
    </source>
</evidence>
<name>A0A9X3A774_9PSEU</name>
<dbReference type="PANTHER" id="PTHR43615">
    <property type="entry name" value="PHOSPHOENOLPYRUVATE SYNTHASE-RELATED"/>
    <property type="match status" value="1"/>
</dbReference>
<dbReference type="RefSeq" id="WP_259629562.1">
    <property type="nucleotide sequence ID" value="NZ_JANYMP010000041.1"/>
</dbReference>
<protein>
    <submittedName>
        <fullName evidence="4">PEP-utilizing enzyme</fullName>
    </submittedName>
</protein>
<feature type="domain" description="Pyruvate phosphate dikinase AMP/ATP-binding" evidence="3">
    <location>
        <begin position="61"/>
        <end position="199"/>
    </location>
</feature>
<accession>A0A9X3A774</accession>
<evidence type="ECO:0000313" key="5">
    <source>
        <dbReference type="Proteomes" id="UP001141259"/>
    </source>
</evidence>
<comment type="caution">
    <text evidence="4">The sequence shown here is derived from an EMBL/GenBank/DDBJ whole genome shotgun (WGS) entry which is preliminary data.</text>
</comment>